<sequence>MADDKASNSELRNRVYEFLKSLAIALLVFNLVSIVFGGGGLLNFGGDSSTEGDQSTTEPAVDQFANMTMTPALVPYWRYGDRMSLSLFVSEDAECSNATIEQQSPAWEVKDILYGDTSIDYQTDLELVASANVQSNGTLYAHAVFTRNGYGKHPKEDNYDADNVSVITWPLTYYVKYRKPEHVKKLVGFPNKNTEVELSAEEVAEREQQHALREARELEMDGKLVSYWYPNLTLAIVDSGMELYPFSSEPPVVHKWIRLADVHGKDPQTHLAYMKPIFFVNDFWRL</sequence>
<keyword evidence="2" id="KW-1185">Reference proteome</keyword>
<dbReference type="Proteomes" id="UP001150603">
    <property type="component" value="Unassembled WGS sequence"/>
</dbReference>
<dbReference type="EMBL" id="JANBPW010005458">
    <property type="protein sequence ID" value="KAJ1932579.1"/>
    <property type="molecule type" value="Genomic_DNA"/>
</dbReference>
<proteinExistence type="predicted"/>
<comment type="caution">
    <text evidence="1">The sequence shown here is derived from an EMBL/GenBank/DDBJ whole genome shotgun (WGS) entry which is preliminary data.</text>
</comment>
<evidence type="ECO:0000313" key="1">
    <source>
        <dbReference type="EMBL" id="KAJ1932579.1"/>
    </source>
</evidence>
<protein>
    <submittedName>
        <fullName evidence="1">Uncharacterized protein</fullName>
    </submittedName>
</protein>
<name>A0ACC1J089_9FUNG</name>
<accession>A0ACC1J089</accession>
<reference evidence="1" key="1">
    <citation type="submission" date="2022-07" db="EMBL/GenBank/DDBJ databases">
        <title>Phylogenomic reconstructions and comparative analyses of Kickxellomycotina fungi.</title>
        <authorList>
            <person name="Reynolds N.K."/>
            <person name="Stajich J.E."/>
            <person name="Barry K."/>
            <person name="Grigoriev I.V."/>
            <person name="Crous P."/>
            <person name="Smith M.E."/>
        </authorList>
    </citation>
    <scope>NUCLEOTIDE SEQUENCE</scope>
    <source>
        <strain evidence="1">NRRL 5244</strain>
    </source>
</reference>
<feature type="non-terminal residue" evidence="1">
    <location>
        <position position="286"/>
    </location>
</feature>
<gene>
    <name evidence="1" type="ORF">FBU59_006322</name>
</gene>
<organism evidence="1 2">
    <name type="scientific">Linderina macrospora</name>
    <dbReference type="NCBI Taxonomy" id="4868"/>
    <lineage>
        <taxon>Eukaryota</taxon>
        <taxon>Fungi</taxon>
        <taxon>Fungi incertae sedis</taxon>
        <taxon>Zoopagomycota</taxon>
        <taxon>Kickxellomycotina</taxon>
        <taxon>Kickxellomycetes</taxon>
        <taxon>Kickxellales</taxon>
        <taxon>Kickxellaceae</taxon>
        <taxon>Linderina</taxon>
    </lineage>
</organism>
<evidence type="ECO:0000313" key="2">
    <source>
        <dbReference type="Proteomes" id="UP001150603"/>
    </source>
</evidence>